<gene>
    <name evidence="1" type="ORF">BOLC4T24027H</name>
</gene>
<dbReference type="PANTHER" id="PTHR47864">
    <property type="entry name" value="TRANSMEMBRANE PROTEIN"/>
    <property type="match status" value="1"/>
</dbReference>
<dbReference type="InterPro" id="IPR055314">
    <property type="entry name" value="At2g29880-like"/>
</dbReference>
<evidence type="ECO:0000313" key="1">
    <source>
        <dbReference type="EMBL" id="VDD08470.1"/>
    </source>
</evidence>
<dbReference type="EMBL" id="LR031873">
    <property type="protein sequence ID" value="VDD08470.1"/>
    <property type="molecule type" value="Genomic_DNA"/>
</dbReference>
<dbReference type="AlphaFoldDB" id="A0A3P6C2V9"/>
<sequence length="67" mass="7943">MGLYKRDYLCYLHISCTKMRDQEGKFKNQYISWPPEKTKTLLRLLVDGVNQNWTDASGKFNKLTVEQ</sequence>
<accession>A0A3P6C2V9</accession>
<name>A0A3P6C2V9_BRAOL</name>
<reference evidence="1" key="1">
    <citation type="submission" date="2018-11" db="EMBL/GenBank/DDBJ databases">
        <authorList>
            <consortium name="Genoscope - CEA"/>
            <person name="William W."/>
        </authorList>
    </citation>
    <scope>NUCLEOTIDE SEQUENCE</scope>
</reference>
<organism evidence="1">
    <name type="scientific">Brassica oleracea</name>
    <name type="common">Wild cabbage</name>
    <dbReference type="NCBI Taxonomy" id="3712"/>
    <lineage>
        <taxon>Eukaryota</taxon>
        <taxon>Viridiplantae</taxon>
        <taxon>Streptophyta</taxon>
        <taxon>Embryophyta</taxon>
        <taxon>Tracheophyta</taxon>
        <taxon>Spermatophyta</taxon>
        <taxon>Magnoliopsida</taxon>
        <taxon>eudicotyledons</taxon>
        <taxon>Gunneridae</taxon>
        <taxon>Pentapetalae</taxon>
        <taxon>rosids</taxon>
        <taxon>malvids</taxon>
        <taxon>Brassicales</taxon>
        <taxon>Brassicaceae</taxon>
        <taxon>Brassiceae</taxon>
        <taxon>Brassica</taxon>
    </lineage>
</organism>
<proteinExistence type="predicted"/>
<dbReference type="PANTHER" id="PTHR47864:SF8">
    <property type="entry name" value="MYB_SANT-LIKE DOMAIN-CONTAINING PROTEIN"/>
    <property type="match status" value="1"/>
</dbReference>
<protein>
    <submittedName>
        <fullName evidence="1">Uncharacterized protein</fullName>
    </submittedName>
</protein>